<dbReference type="GO" id="GO:0016410">
    <property type="term" value="F:N-acyltransferase activity"/>
    <property type="evidence" value="ECO:0007669"/>
    <property type="project" value="UniProtKB-UniRule"/>
</dbReference>
<comment type="subcellular location">
    <subcellularLocation>
        <location evidence="1 8">Cell membrane</location>
        <topology evidence="1 8">Multi-pass membrane protein</topology>
    </subcellularLocation>
</comment>
<dbReference type="EC" id="2.3.1.269" evidence="8"/>
<comment type="caution">
    <text evidence="10">The sequence shown here is derived from an EMBL/GenBank/DDBJ whole genome shotgun (WGS) entry which is preliminary data.</text>
</comment>
<dbReference type="GO" id="GO:0042158">
    <property type="term" value="P:lipoprotein biosynthetic process"/>
    <property type="evidence" value="ECO:0007669"/>
    <property type="project" value="UniProtKB-UniRule"/>
</dbReference>
<evidence type="ECO:0000256" key="4">
    <source>
        <dbReference type="ARBA" id="ARBA00022692"/>
    </source>
</evidence>
<feature type="transmembrane region" description="Helical" evidence="8">
    <location>
        <begin position="54"/>
        <end position="79"/>
    </location>
</feature>
<comment type="pathway">
    <text evidence="8">Protein modification; lipoprotein biosynthesis (N-acyl transfer).</text>
</comment>
<proteinExistence type="inferred from homology"/>
<evidence type="ECO:0000256" key="6">
    <source>
        <dbReference type="ARBA" id="ARBA00023136"/>
    </source>
</evidence>
<dbReference type="PROSITE" id="PS50263">
    <property type="entry name" value="CN_HYDROLASE"/>
    <property type="match status" value="1"/>
</dbReference>
<dbReference type="GO" id="GO:0005886">
    <property type="term" value="C:plasma membrane"/>
    <property type="evidence" value="ECO:0007669"/>
    <property type="project" value="UniProtKB-SubCell"/>
</dbReference>
<keyword evidence="2 8" id="KW-1003">Cell membrane</keyword>
<dbReference type="HOGENOM" id="CLU_019563_1_0_3"/>
<dbReference type="NCBIfam" id="TIGR00546">
    <property type="entry name" value="lnt"/>
    <property type="match status" value="1"/>
</dbReference>
<keyword evidence="3 8" id="KW-0808">Transferase</keyword>
<keyword evidence="7 8" id="KW-0012">Acyltransferase</keyword>
<evidence type="ECO:0000256" key="5">
    <source>
        <dbReference type="ARBA" id="ARBA00022989"/>
    </source>
</evidence>
<dbReference type="EMBL" id="CAIM01000428">
    <property type="protein sequence ID" value="CCI19252.1"/>
    <property type="molecule type" value="Genomic_DNA"/>
</dbReference>
<dbReference type="AlphaFoldDB" id="I4HB28"/>
<organism evidence="10 11">
    <name type="scientific">Microcystis aeruginosa PCC 9807</name>
    <dbReference type="NCBI Taxonomy" id="1160283"/>
    <lineage>
        <taxon>Bacteria</taxon>
        <taxon>Bacillati</taxon>
        <taxon>Cyanobacteriota</taxon>
        <taxon>Cyanophyceae</taxon>
        <taxon>Oscillatoriophycideae</taxon>
        <taxon>Chroococcales</taxon>
        <taxon>Microcystaceae</taxon>
        <taxon>Microcystis</taxon>
    </lineage>
</organism>
<dbReference type="Proteomes" id="UP000003613">
    <property type="component" value="Unassembled WGS sequence"/>
</dbReference>
<accession>I4HB28</accession>
<evidence type="ECO:0000313" key="10">
    <source>
        <dbReference type="EMBL" id="CCI19252.1"/>
    </source>
</evidence>
<comment type="similarity">
    <text evidence="8">Belongs to the CN hydrolase family. Apolipoprotein N-acyltransferase subfamily.</text>
</comment>
<evidence type="ECO:0000256" key="1">
    <source>
        <dbReference type="ARBA" id="ARBA00004651"/>
    </source>
</evidence>
<evidence type="ECO:0000256" key="7">
    <source>
        <dbReference type="ARBA" id="ARBA00023315"/>
    </source>
</evidence>
<comment type="caution">
    <text evidence="8">Lacks conserved residue(s) required for the propagation of feature annotation.</text>
</comment>
<feature type="transmembrane region" description="Helical" evidence="8">
    <location>
        <begin position="91"/>
        <end position="110"/>
    </location>
</feature>
<evidence type="ECO:0000256" key="3">
    <source>
        <dbReference type="ARBA" id="ARBA00022679"/>
    </source>
</evidence>
<evidence type="ECO:0000313" key="11">
    <source>
        <dbReference type="Proteomes" id="UP000003613"/>
    </source>
</evidence>
<comment type="function">
    <text evidence="8">Catalyzes the phospholipid dependent N-acylation of the N-terminal cysteine of apolipoprotein, the last step in lipoprotein maturation.</text>
</comment>
<dbReference type="InterPro" id="IPR003010">
    <property type="entry name" value="C-N_Hydrolase"/>
</dbReference>
<reference evidence="10 11" key="1">
    <citation type="submission" date="2012-04" db="EMBL/GenBank/DDBJ databases">
        <authorList>
            <person name="Genoscope - CEA"/>
        </authorList>
    </citation>
    <scope>NUCLEOTIDE SEQUENCE [LARGE SCALE GENOMIC DNA]</scope>
    <source>
        <strain evidence="10 11">9807</strain>
    </source>
</reference>
<keyword evidence="6 8" id="KW-0472">Membrane</keyword>
<protein>
    <recommendedName>
        <fullName evidence="8">Apolipoprotein N-acyltransferase</fullName>
        <shortName evidence="8">ALP N-acyltransferase</shortName>
        <ecNumber evidence="8">2.3.1.269</ecNumber>
    </recommendedName>
</protein>
<dbReference type="InterPro" id="IPR036526">
    <property type="entry name" value="C-N_Hydrolase_sf"/>
</dbReference>
<keyword evidence="5 8" id="KW-1133">Transmembrane helix</keyword>
<dbReference type="PANTHER" id="PTHR38686:SF1">
    <property type="entry name" value="APOLIPOPROTEIN N-ACYLTRANSFERASE"/>
    <property type="match status" value="1"/>
</dbReference>
<name>I4HB28_MICAE</name>
<evidence type="ECO:0000259" key="9">
    <source>
        <dbReference type="PROSITE" id="PS50263"/>
    </source>
</evidence>
<evidence type="ECO:0000256" key="2">
    <source>
        <dbReference type="ARBA" id="ARBA00022475"/>
    </source>
</evidence>
<comment type="catalytic activity">
    <reaction evidence="8">
        <text>N-terminal S-1,2-diacyl-sn-glyceryl-L-cysteinyl-[lipoprotein] + a glycerophospholipid = N-acyl-S-1,2-diacyl-sn-glyceryl-L-cysteinyl-[lipoprotein] + a 2-acyl-sn-glycero-3-phospholipid + H(+)</text>
        <dbReference type="Rhea" id="RHEA:48228"/>
        <dbReference type="Rhea" id="RHEA-COMP:14681"/>
        <dbReference type="Rhea" id="RHEA-COMP:14684"/>
        <dbReference type="ChEBI" id="CHEBI:15378"/>
        <dbReference type="ChEBI" id="CHEBI:136912"/>
        <dbReference type="ChEBI" id="CHEBI:140656"/>
        <dbReference type="ChEBI" id="CHEBI:140657"/>
        <dbReference type="ChEBI" id="CHEBI:140660"/>
        <dbReference type="EC" id="2.3.1.269"/>
    </reaction>
</comment>
<dbReference type="SUPFAM" id="SSF56317">
    <property type="entry name" value="Carbon-nitrogen hydrolase"/>
    <property type="match status" value="1"/>
</dbReference>
<dbReference type="UniPathway" id="UPA00666"/>
<dbReference type="Gene3D" id="3.60.110.10">
    <property type="entry name" value="Carbon-nitrogen hydrolase"/>
    <property type="match status" value="1"/>
</dbReference>
<dbReference type="PANTHER" id="PTHR38686">
    <property type="entry name" value="APOLIPOPROTEIN N-ACYLTRANSFERASE"/>
    <property type="match status" value="1"/>
</dbReference>
<evidence type="ECO:0000256" key="8">
    <source>
        <dbReference type="HAMAP-Rule" id="MF_01148"/>
    </source>
</evidence>
<gene>
    <name evidence="8" type="primary">lnt</name>
    <name evidence="10" type="ORF">MICAF_4840015</name>
</gene>
<feature type="domain" description="CN hydrolase" evidence="9">
    <location>
        <begin position="130"/>
        <end position="373"/>
    </location>
</feature>
<feature type="transmembrane region" description="Helical" evidence="8">
    <location>
        <begin position="16"/>
        <end position="34"/>
    </location>
</feature>
<dbReference type="Pfam" id="PF00795">
    <property type="entry name" value="CN_hydrolase"/>
    <property type="match status" value="1"/>
</dbReference>
<dbReference type="HAMAP" id="MF_01148">
    <property type="entry name" value="Lnt"/>
    <property type="match status" value="1"/>
</dbReference>
<dbReference type="InterPro" id="IPR004563">
    <property type="entry name" value="Apolipo_AcylTrfase"/>
</dbReference>
<dbReference type="CDD" id="cd07571">
    <property type="entry name" value="ALP_N-acyl_transferase"/>
    <property type="match status" value="1"/>
</dbReference>
<sequence length="400" mass="45074">MFYVNKSVNQSSFRDALLRVFIGTALWCGLESLWSQSPLWWTTLAYSQSPHNLLILQLGKLSGFTTVTAAIVAVNGLIAESLLLIRQSRQNLAFLFLPLLICFSLHLWGWNTYHKPIEKSRDLGIKIGVIQGNIPNTIKLSPLGFQKAIEGYTSGYQILADQGVDTVLTPETALPYYWENLVNNSSIYSAILAKKTPIWLGAFGKVDKGYNNSLLTIDGEGQVISRYDKVILVPLGEYVPFQEILGGIVDRLSPLQAHLIPGDPAQIIDSPFGKIIVGICYESAFSEHFRRQTARGGEFIITASNNAHYSHAMPAQHHAQDTMRAIETDRWMARATNTGYSAFVDPHGNQLWLSDLDRYQIHSETIYRRDTRTLYVRWGDWLTKVLIITAGLAWLWRAWD</sequence>
<keyword evidence="4 8" id="KW-0812">Transmembrane</keyword>